<dbReference type="PANTHER" id="PTHR22950:SF458">
    <property type="entry name" value="SODIUM-COUPLED NEUTRAL AMINO ACID TRANSPORTER 11-RELATED"/>
    <property type="match status" value="1"/>
</dbReference>
<feature type="compositionally biased region" description="Polar residues" evidence="8">
    <location>
        <begin position="1"/>
        <end position="11"/>
    </location>
</feature>
<evidence type="ECO:0000256" key="5">
    <source>
        <dbReference type="ARBA" id="ARBA00022970"/>
    </source>
</evidence>
<feature type="region of interest" description="Disordered" evidence="8">
    <location>
        <begin position="1"/>
        <end position="27"/>
    </location>
</feature>
<feature type="transmembrane region" description="Helical" evidence="9">
    <location>
        <begin position="107"/>
        <end position="127"/>
    </location>
</feature>
<feature type="transmembrane region" description="Helical" evidence="9">
    <location>
        <begin position="48"/>
        <end position="73"/>
    </location>
</feature>
<dbReference type="GO" id="GO:0016020">
    <property type="term" value="C:membrane"/>
    <property type="evidence" value="ECO:0007669"/>
    <property type="project" value="UniProtKB-SubCell"/>
</dbReference>
<feature type="region of interest" description="Disordered" evidence="8">
    <location>
        <begin position="370"/>
        <end position="392"/>
    </location>
</feature>
<name>A0AAD2PY01_9STRA</name>
<keyword evidence="7 9" id="KW-0472">Membrane</keyword>
<feature type="transmembrane region" description="Helical" evidence="9">
    <location>
        <begin position="160"/>
        <end position="176"/>
    </location>
</feature>
<keyword evidence="4 9" id="KW-0812">Transmembrane</keyword>
<gene>
    <name evidence="11" type="ORF">CYCCA115_LOCUS23639</name>
</gene>
<dbReference type="EMBL" id="CAKOGP040002424">
    <property type="protein sequence ID" value="CAJ1969306.1"/>
    <property type="molecule type" value="Genomic_DNA"/>
</dbReference>
<evidence type="ECO:0000256" key="6">
    <source>
        <dbReference type="ARBA" id="ARBA00022989"/>
    </source>
</evidence>
<feature type="compositionally biased region" description="Acidic residues" evidence="8">
    <location>
        <begin position="370"/>
        <end position="382"/>
    </location>
</feature>
<evidence type="ECO:0000313" key="11">
    <source>
        <dbReference type="EMBL" id="CAJ1969306.1"/>
    </source>
</evidence>
<evidence type="ECO:0000256" key="3">
    <source>
        <dbReference type="ARBA" id="ARBA00022448"/>
    </source>
</evidence>
<keyword evidence="5" id="KW-0029">Amino-acid transport</keyword>
<evidence type="ECO:0000259" key="10">
    <source>
        <dbReference type="Pfam" id="PF01490"/>
    </source>
</evidence>
<protein>
    <recommendedName>
        <fullName evidence="10">Amino acid transporter transmembrane domain-containing protein</fullName>
    </recommendedName>
</protein>
<evidence type="ECO:0000256" key="4">
    <source>
        <dbReference type="ARBA" id="ARBA00022692"/>
    </source>
</evidence>
<comment type="subcellular location">
    <subcellularLocation>
        <location evidence="1">Membrane</location>
        <topology evidence="1">Multi-pass membrane protein</topology>
    </subcellularLocation>
</comment>
<dbReference type="Pfam" id="PF01490">
    <property type="entry name" value="Aa_trans"/>
    <property type="match status" value="1"/>
</dbReference>
<keyword evidence="3" id="KW-0813">Transport</keyword>
<evidence type="ECO:0000313" key="12">
    <source>
        <dbReference type="Proteomes" id="UP001295423"/>
    </source>
</evidence>
<dbReference type="InterPro" id="IPR013057">
    <property type="entry name" value="AA_transpt_TM"/>
</dbReference>
<comment type="caution">
    <text evidence="11">The sequence shown here is derived from an EMBL/GenBank/DDBJ whole genome shotgun (WGS) entry which is preliminary data.</text>
</comment>
<dbReference type="GO" id="GO:0015179">
    <property type="term" value="F:L-amino acid transmembrane transporter activity"/>
    <property type="evidence" value="ECO:0007669"/>
    <property type="project" value="TreeGrafter"/>
</dbReference>
<evidence type="ECO:0000256" key="9">
    <source>
        <dbReference type="SAM" id="Phobius"/>
    </source>
</evidence>
<feature type="transmembrane region" description="Helical" evidence="9">
    <location>
        <begin position="420"/>
        <end position="441"/>
    </location>
</feature>
<feature type="transmembrane region" description="Helical" evidence="9">
    <location>
        <begin position="270"/>
        <end position="288"/>
    </location>
</feature>
<dbReference type="AlphaFoldDB" id="A0AAD2PY01"/>
<proteinExistence type="inferred from homology"/>
<evidence type="ECO:0000256" key="1">
    <source>
        <dbReference type="ARBA" id="ARBA00004141"/>
    </source>
</evidence>
<feature type="domain" description="Amino acid transporter transmembrane" evidence="10">
    <location>
        <begin position="30"/>
        <end position="473"/>
    </location>
</feature>
<feature type="transmembrane region" description="Helical" evidence="9">
    <location>
        <begin position="447"/>
        <end position="469"/>
    </location>
</feature>
<comment type="similarity">
    <text evidence="2">Belongs to the amino acid/polyamine transporter 2 family.</text>
</comment>
<keyword evidence="12" id="KW-1185">Reference proteome</keyword>
<dbReference type="Proteomes" id="UP001295423">
    <property type="component" value="Unassembled WGS sequence"/>
</dbReference>
<feature type="transmembrane region" description="Helical" evidence="9">
    <location>
        <begin position="308"/>
        <end position="326"/>
    </location>
</feature>
<sequence>MQQQETASLTDSEAENDESSRAEEGTAQGSNVAGAIFNFTNAIVGAGAIGLGGAIAASGGFVSIALIIFFGLLTKLSLDLVIRLSLGIEDQSYEGLAAEGLGRTGRVTVLICKLFYAFGCLVAYIVVIRDNLAPALGHLIFGSKSTSKAWFHHILDEPSSFTWMISLTMILPLCLLRDMTPLASFSVVSLVSMVSIVAIVMYIYFGCPDIGEPSTSFSKDWLEIRPGIIESLGTFVFTFVSQHTVHLVFGSLKPNLQTLDNFKKVSSWSLFTATSISVTVGLFVYMTFWDKTESDIFDIYPQSWMIDVAKILLCTTMVLTFPLPLFTCRELLIVVLVHPCIREDNSSSSAIDTDPQSELLEPLLDSNEDVEGGNEIQEENGDDQNGAPATSSEPSILNHLKSIATPRNWLLPEDSRQLRLVGHVFLTTSLWFVCTGLAIAAPNLGDVLDLVGCFSGTIIAFILPGLLAMRLEGYSCLALLLLIVGASVGVIGTYFSVQKLYVDLL</sequence>
<accession>A0AAD2PY01</accession>
<keyword evidence="6 9" id="KW-1133">Transmembrane helix</keyword>
<evidence type="ECO:0000256" key="8">
    <source>
        <dbReference type="SAM" id="MobiDB-lite"/>
    </source>
</evidence>
<evidence type="ECO:0000256" key="7">
    <source>
        <dbReference type="ARBA" id="ARBA00023136"/>
    </source>
</evidence>
<feature type="transmembrane region" description="Helical" evidence="9">
    <location>
        <begin position="476"/>
        <end position="497"/>
    </location>
</feature>
<dbReference type="PANTHER" id="PTHR22950">
    <property type="entry name" value="AMINO ACID TRANSPORTER"/>
    <property type="match status" value="1"/>
</dbReference>
<evidence type="ECO:0000256" key="2">
    <source>
        <dbReference type="ARBA" id="ARBA00008066"/>
    </source>
</evidence>
<reference evidence="11" key="1">
    <citation type="submission" date="2023-08" db="EMBL/GenBank/DDBJ databases">
        <authorList>
            <person name="Audoor S."/>
            <person name="Bilcke G."/>
        </authorList>
    </citation>
    <scope>NUCLEOTIDE SEQUENCE</scope>
</reference>
<feature type="transmembrane region" description="Helical" evidence="9">
    <location>
        <begin position="183"/>
        <end position="204"/>
    </location>
</feature>
<organism evidence="11 12">
    <name type="scientific">Cylindrotheca closterium</name>
    <dbReference type="NCBI Taxonomy" id="2856"/>
    <lineage>
        <taxon>Eukaryota</taxon>
        <taxon>Sar</taxon>
        <taxon>Stramenopiles</taxon>
        <taxon>Ochrophyta</taxon>
        <taxon>Bacillariophyta</taxon>
        <taxon>Bacillariophyceae</taxon>
        <taxon>Bacillariophycidae</taxon>
        <taxon>Bacillariales</taxon>
        <taxon>Bacillariaceae</taxon>
        <taxon>Cylindrotheca</taxon>
    </lineage>
</organism>
<feature type="transmembrane region" description="Helical" evidence="9">
    <location>
        <begin position="224"/>
        <end position="249"/>
    </location>
</feature>